<evidence type="ECO:0000256" key="5">
    <source>
        <dbReference type="ARBA" id="ARBA00022723"/>
    </source>
</evidence>
<dbReference type="Gene3D" id="1.10.630.10">
    <property type="entry name" value="Cytochrome P450"/>
    <property type="match status" value="2"/>
</dbReference>
<accession>A0AAW2RU03</accession>
<evidence type="ECO:0000256" key="7">
    <source>
        <dbReference type="ARBA" id="ARBA00023004"/>
    </source>
</evidence>
<dbReference type="PANTHER" id="PTHR47943">
    <property type="entry name" value="CYTOCHROME P450 93A3-LIKE"/>
    <property type="match status" value="1"/>
</dbReference>
<organism evidence="13">
    <name type="scientific">Sesamum calycinum</name>
    <dbReference type="NCBI Taxonomy" id="2727403"/>
    <lineage>
        <taxon>Eukaryota</taxon>
        <taxon>Viridiplantae</taxon>
        <taxon>Streptophyta</taxon>
        <taxon>Embryophyta</taxon>
        <taxon>Tracheophyta</taxon>
        <taxon>Spermatophyta</taxon>
        <taxon>Magnoliopsida</taxon>
        <taxon>eudicotyledons</taxon>
        <taxon>Gunneridae</taxon>
        <taxon>Pentapetalae</taxon>
        <taxon>asterids</taxon>
        <taxon>lamiids</taxon>
        <taxon>Lamiales</taxon>
        <taxon>Pedaliaceae</taxon>
        <taxon>Sesamum</taxon>
    </lineage>
</organism>
<keyword evidence="12" id="KW-1133">Transmembrane helix</keyword>
<dbReference type="InterPro" id="IPR001128">
    <property type="entry name" value="Cyt_P450"/>
</dbReference>
<dbReference type="SUPFAM" id="SSF48264">
    <property type="entry name" value="Cytochrome P450"/>
    <property type="match status" value="1"/>
</dbReference>
<sequence length="434" mass="49228">MAEVQEYTIFVLISLISIILLRAFLKKRSSPRLPPSPLALPIIGHLHLLGPIAHQAFAKISKRYGPLIHVYLGSVPCVVASSPEICKELLKTQEASFLGRPKTVVSDYVTYGSQDFTFAPYGEYWRFMKKLCVSQLLGGQTLDMQQPIRRDEMKYLIDFLLAKAKAGESVNMGSEFTRMANNLISRMVMSQRCSEDEKEAVEVRRLVLEINELTGKFNLSDYIWFCRNLDVQGIKKRLKVLHHRLDDLFIGGTDTSALSLEWGLSELINHPNVLRRAVQEIDSVVGKDRIVQESDLPRLPYLQAIVKETLRLHPPAPLIPRESTEDSTISGYHIPANTRLFVSIWAVGRDPKYWEDALEFKPERFLQEDGSVKGQLDVRGQNYHFLPFGTGRRGCPGTTLTLLLVQTALAAMIQCFDWKVEGEMALWIWKKGLA</sequence>
<evidence type="ECO:0000256" key="2">
    <source>
        <dbReference type="ARBA" id="ARBA00004167"/>
    </source>
</evidence>
<keyword evidence="8 11" id="KW-0503">Monooxygenase</keyword>
<proteinExistence type="inferred from homology"/>
<dbReference type="InterPro" id="IPR036396">
    <property type="entry name" value="Cyt_P450_sf"/>
</dbReference>
<evidence type="ECO:0000256" key="6">
    <source>
        <dbReference type="ARBA" id="ARBA00023002"/>
    </source>
</evidence>
<dbReference type="Pfam" id="PF00067">
    <property type="entry name" value="p450"/>
    <property type="match status" value="2"/>
</dbReference>
<comment type="subcellular location">
    <subcellularLocation>
        <location evidence="2">Membrane</location>
        <topology evidence="2">Single-pass membrane protein</topology>
    </subcellularLocation>
</comment>
<evidence type="ECO:0000256" key="8">
    <source>
        <dbReference type="ARBA" id="ARBA00023033"/>
    </source>
</evidence>
<evidence type="ECO:0000256" key="11">
    <source>
        <dbReference type="RuleBase" id="RU000461"/>
    </source>
</evidence>
<gene>
    <name evidence="13" type="ORF">Scaly_0659400</name>
</gene>
<dbReference type="GO" id="GO:0005506">
    <property type="term" value="F:iron ion binding"/>
    <property type="evidence" value="ECO:0007669"/>
    <property type="project" value="InterPro"/>
</dbReference>
<comment type="caution">
    <text evidence="13">The sequence shown here is derived from an EMBL/GenBank/DDBJ whole genome shotgun (WGS) entry which is preliminary data.</text>
</comment>
<dbReference type="PRINTS" id="PR00463">
    <property type="entry name" value="EP450I"/>
</dbReference>
<dbReference type="EMBL" id="JACGWM010000003">
    <property type="protein sequence ID" value="KAL0383721.1"/>
    <property type="molecule type" value="Genomic_DNA"/>
</dbReference>
<dbReference type="InterPro" id="IPR002401">
    <property type="entry name" value="Cyt_P450_E_grp-I"/>
</dbReference>
<keyword evidence="12" id="KW-0812">Transmembrane</keyword>
<name>A0AAW2RU03_9LAMI</name>
<reference evidence="13" key="2">
    <citation type="journal article" date="2024" name="Plant">
        <title>Genomic evolution and insights into agronomic trait innovations of Sesamum species.</title>
        <authorList>
            <person name="Miao H."/>
            <person name="Wang L."/>
            <person name="Qu L."/>
            <person name="Liu H."/>
            <person name="Sun Y."/>
            <person name="Le M."/>
            <person name="Wang Q."/>
            <person name="Wei S."/>
            <person name="Zheng Y."/>
            <person name="Lin W."/>
            <person name="Duan Y."/>
            <person name="Cao H."/>
            <person name="Xiong S."/>
            <person name="Wang X."/>
            <person name="Wei L."/>
            <person name="Li C."/>
            <person name="Ma Q."/>
            <person name="Ju M."/>
            <person name="Zhao R."/>
            <person name="Li G."/>
            <person name="Mu C."/>
            <person name="Tian Q."/>
            <person name="Mei H."/>
            <person name="Zhang T."/>
            <person name="Gao T."/>
            <person name="Zhang H."/>
        </authorList>
    </citation>
    <scope>NUCLEOTIDE SEQUENCE</scope>
    <source>
        <strain evidence="13">KEN8</strain>
    </source>
</reference>
<dbReference type="GO" id="GO:0016705">
    <property type="term" value="F:oxidoreductase activity, acting on paired donors, with incorporation or reduction of molecular oxygen"/>
    <property type="evidence" value="ECO:0007669"/>
    <property type="project" value="InterPro"/>
</dbReference>
<evidence type="ECO:0000256" key="3">
    <source>
        <dbReference type="ARBA" id="ARBA00010617"/>
    </source>
</evidence>
<keyword evidence="7 10" id="KW-0408">Iron</keyword>
<reference evidence="13" key="1">
    <citation type="submission" date="2020-06" db="EMBL/GenBank/DDBJ databases">
        <authorList>
            <person name="Li T."/>
            <person name="Hu X."/>
            <person name="Zhang T."/>
            <person name="Song X."/>
            <person name="Zhang H."/>
            <person name="Dai N."/>
            <person name="Sheng W."/>
            <person name="Hou X."/>
            <person name="Wei L."/>
        </authorList>
    </citation>
    <scope>NUCLEOTIDE SEQUENCE</scope>
    <source>
        <strain evidence="13">KEN8</strain>
        <tissue evidence="13">Leaf</tissue>
    </source>
</reference>
<feature type="binding site" description="axial binding residue" evidence="10">
    <location>
        <position position="395"/>
    </location>
    <ligand>
        <name>heme</name>
        <dbReference type="ChEBI" id="CHEBI:30413"/>
    </ligand>
    <ligandPart>
        <name>Fe</name>
        <dbReference type="ChEBI" id="CHEBI:18248"/>
    </ligandPart>
</feature>
<evidence type="ECO:0000256" key="10">
    <source>
        <dbReference type="PIRSR" id="PIRSR602401-1"/>
    </source>
</evidence>
<dbReference type="AlphaFoldDB" id="A0AAW2RU03"/>
<dbReference type="PRINTS" id="PR00385">
    <property type="entry name" value="P450"/>
</dbReference>
<keyword evidence="4 10" id="KW-0349">Heme</keyword>
<dbReference type="FunFam" id="1.10.630.10:FF:000126">
    <property type="entry name" value="Predicted protein"/>
    <property type="match status" value="1"/>
</dbReference>
<evidence type="ECO:0000256" key="9">
    <source>
        <dbReference type="ARBA" id="ARBA00023136"/>
    </source>
</evidence>
<protein>
    <submittedName>
        <fullName evidence="13">Cytochrome</fullName>
    </submittedName>
</protein>
<comment type="similarity">
    <text evidence="3 11">Belongs to the cytochrome P450 family.</text>
</comment>
<keyword evidence="5 10" id="KW-0479">Metal-binding</keyword>
<evidence type="ECO:0000313" key="13">
    <source>
        <dbReference type="EMBL" id="KAL0383721.1"/>
    </source>
</evidence>
<feature type="transmembrane region" description="Helical" evidence="12">
    <location>
        <begin position="6"/>
        <end position="25"/>
    </location>
</feature>
<keyword evidence="6 11" id="KW-0560">Oxidoreductase</keyword>
<dbReference type="GO" id="GO:0004497">
    <property type="term" value="F:monooxygenase activity"/>
    <property type="evidence" value="ECO:0007669"/>
    <property type="project" value="UniProtKB-KW"/>
</dbReference>
<evidence type="ECO:0000256" key="12">
    <source>
        <dbReference type="SAM" id="Phobius"/>
    </source>
</evidence>
<dbReference type="PROSITE" id="PS00086">
    <property type="entry name" value="CYTOCHROME_P450"/>
    <property type="match status" value="1"/>
</dbReference>
<dbReference type="PANTHER" id="PTHR47943:SF8">
    <property type="entry name" value="CYTOCHROME P450"/>
    <property type="match status" value="1"/>
</dbReference>
<dbReference type="InterPro" id="IPR017972">
    <property type="entry name" value="Cyt_P450_CS"/>
</dbReference>
<comment type="cofactor">
    <cofactor evidence="1 10">
        <name>heme</name>
        <dbReference type="ChEBI" id="CHEBI:30413"/>
    </cofactor>
</comment>
<dbReference type="GO" id="GO:0020037">
    <property type="term" value="F:heme binding"/>
    <property type="evidence" value="ECO:0007669"/>
    <property type="project" value="InterPro"/>
</dbReference>
<keyword evidence="9 12" id="KW-0472">Membrane</keyword>
<dbReference type="GO" id="GO:0016020">
    <property type="term" value="C:membrane"/>
    <property type="evidence" value="ECO:0007669"/>
    <property type="project" value="UniProtKB-SubCell"/>
</dbReference>
<evidence type="ECO:0000256" key="4">
    <source>
        <dbReference type="ARBA" id="ARBA00022617"/>
    </source>
</evidence>
<evidence type="ECO:0000256" key="1">
    <source>
        <dbReference type="ARBA" id="ARBA00001971"/>
    </source>
</evidence>